<keyword evidence="14" id="KW-1185">Reference proteome</keyword>
<keyword evidence="2 11" id="KW-0732">Signal</keyword>
<comment type="caution">
    <text evidence="13">The sequence shown here is derived from an EMBL/GenBank/DDBJ whole genome shotgun (WGS) entry which is preliminary data.</text>
</comment>
<feature type="signal peptide" evidence="11">
    <location>
        <begin position="1"/>
        <end position="40"/>
    </location>
</feature>
<dbReference type="PROSITE" id="PS50198">
    <property type="entry name" value="PPIC_PPIASE_2"/>
    <property type="match status" value="1"/>
</dbReference>
<organism evidence="13 14">
    <name type="scientific">Asaia krungthepensis NRIC 0535</name>
    <dbReference type="NCBI Taxonomy" id="1307925"/>
    <lineage>
        <taxon>Bacteria</taxon>
        <taxon>Pseudomonadati</taxon>
        <taxon>Pseudomonadota</taxon>
        <taxon>Alphaproteobacteria</taxon>
        <taxon>Acetobacterales</taxon>
        <taxon>Acetobacteraceae</taxon>
        <taxon>Asaia</taxon>
    </lineage>
</organism>
<dbReference type="InterPro" id="IPR046357">
    <property type="entry name" value="PPIase_dom_sf"/>
</dbReference>
<dbReference type="InterPro" id="IPR027304">
    <property type="entry name" value="Trigger_fact/SurA_dom_sf"/>
</dbReference>
<evidence type="ECO:0000313" key="14">
    <source>
        <dbReference type="Proteomes" id="UP001062776"/>
    </source>
</evidence>
<evidence type="ECO:0000313" key="13">
    <source>
        <dbReference type="EMBL" id="GBQ93294.1"/>
    </source>
</evidence>
<feature type="region of interest" description="Disordered" evidence="10">
    <location>
        <begin position="442"/>
        <end position="494"/>
    </location>
</feature>
<evidence type="ECO:0000256" key="6">
    <source>
        <dbReference type="ARBA" id="ARBA00023235"/>
    </source>
</evidence>
<reference evidence="13" key="1">
    <citation type="submission" date="2013-04" db="EMBL/GenBank/DDBJ databases">
        <title>The genome sequencing project of 58 acetic acid bacteria.</title>
        <authorList>
            <person name="Okamoto-Kainuma A."/>
            <person name="Ishikawa M."/>
            <person name="Umino S."/>
            <person name="Koizumi Y."/>
            <person name="Shiwa Y."/>
            <person name="Yoshikawa H."/>
            <person name="Matsutani M."/>
            <person name="Matsushita K."/>
        </authorList>
    </citation>
    <scope>NUCLEOTIDE SEQUENCE</scope>
    <source>
        <strain evidence="13">NRIC 0535</strain>
    </source>
</reference>
<protein>
    <recommendedName>
        <fullName evidence="1">Parvulin-like PPIase</fullName>
    </recommendedName>
    <alternativeName>
        <fullName evidence="7">Peptidyl-prolyl cis-trans isomerase plp</fullName>
    </alternativeName>
    <alternativeName>
        <fullName evidence="8">Rotamase plp</fullName>
    </alternativeName>
</protein>
<dbReference type="InterPro" id="IPR015391">
    <property type="entry name" value="SurA_N"/>
</dbReference>
<dbReference type="PANTHER" id="PTHR47637">
    <property type="entry name" value="CHAPERONE SURA"/>
    <property type="match status" value="1"/>
</dbReference>
<evidence type="ECO:0000256" key="3">
    <source>
        <dbReference type="ARBA" id="ARBA00022764"/>
    </source>
</evidence>
<evidence type="ECO:0000256" key="5">
    <source>
        <dbReference type="ARBA" id="ARBA00023186"/>
    </source>
</evidence>
<dbReference type="PANTHER" id="PTHR47637:SF1">
    <property type="entry name" value="CHAPERONE SURA"/>
    <property type="match status" value="1"/>
</dbReference>
<feature type="compositionally biased region" description="Basic and acidic residues" evidence="10">
    <location>
        <begin position="442"/>
        <end position="473"/>
    </location>
</feature>
<evidence type="ECO:0000256" key="8">
    <source>
        <dbReference type="ARBA" id="ARBA00031484"/>
    </source>
</evidence>
<evidence type="ECO:0000256" key="2">
    <source>
        <dbReference type="ARBA" id="ARBA00022729"/>
    </source>
</evidence>
<dbReference type="Gene3D" id="3.10.50.40">
    <property type="match status" value="1"/>
</dbReference>
<evidence type="ECO:0000256" key="1">
    <source>
        <dbReference type="ARBA" id="ARBA00018370"/>
    </source>
</evidence>
<evidence type="ECO:0000256" key="10">
    <source>
        <dbReference type="SAM" id="MobiDB-lite"/>
    </source>
</evidence>
<keyword evidence="3" id="KW-0574">Periplasm</keyword>
<dbReference type="EMBL" id="BAPV01000060">
    <property type="protein sequence ID" value="GBQ93294.1"/>
    <property type="molecule type" value="Genomic_DNA"/>
</dbReference>
<dbReference type="GO" id="GO:0016853">
    <property type="term" value="F:isomerase activity"/>
    <property type="evidence" value="ECO:0007669"/>
    <property type="project" value="UniProtKB-KW"/>
</dbReference>
<dbReference type="Pfam" id="PF09312">
    <property type="entry name" value="SurA_N"/>
    <property type="match status" value="1"/>
</dbReference>
<name>A0ABQ0Q685_9PROT</name>
<keyword evidence="6 9" id="KW-0413">Isomerase</keyword>
<feature type="domain" description="PpiC" evidence="12">
    <location>
        <begin position="208"/>
        <end position="306"/>
    </location>
</feature>
<evidence type="ECO:0000256" key="7">
    <source>
        <dbReference type="ARBA" id="ARBA00030642"/>
    </source>
</evidence>
<evidence type="ECO:0000256" key="11">
    <source>
        <dbReference type="SAM" id="SignalP"/>
    </source>
</evidence>
<feature type="chain" id="PRO_5046890393" description="Parvulin-like PPIase" evidence="11">
    <location>
        <begin position="41"/>
        <end position="494"/>
    </location>
</feature>
<dbReference type="SUPFAM" id="SSF109998">
    <property type="entry name" value="Triger factor/SurA peptide-binding domain-like"/>
    <property type="match status" value="1"/>
</dbReference>
<dbReference type="InterPro" id="IPR000297">
    <property type="entry name" value="PPIase_PpiC"/>
</dbReference>
<evidence type="ECO:0000256" key="4">
    <source>
        <dbReference type="ARBA" id="ARBA00023110"/>
    </source>
</evidence>
<dbReference type="Proteomes" id="UP001062776">
    <property type="component" value="Unassembled WGS sequence"/>
</dbReference>
<keyword evidence="4 9" id="KW-0697">Rotamase</keyword>
<evidence type="ECO:0000256" key="9">
    <source>
        <dbReference type="PROSITE-ProRule" id="PRU00278"/>
    </source>
</evidence>
<proteinExistence type="predicted"/>
<sequence length="494" mass="53796">MIFSAPFLRAAPQSGAPRSMRAMLLGFATCMALPALPVAAAPAHHAQRAHPGHGSVAPAAIPPEDAILGTINGQVLTERDVDNRGKLFALSTGLNISPDLMQRLRPQIIRQLVDERIKTQEILKRHINVEPQQIAQAINNIEARNGMPKNALRDRLAQDGVSLTTLIDQIRVQIGWMQVLREEISGRGRITAREISQREEALRAEEGRAQYNVSEIFIPVADPRHAETELEFTRTIITQLRNGAPFPIVAAQFSQAQTALDGGTMGWVQEDSLDPPVVDIVRQMPIGAISNPVKVAGGYVIVTVNGKRTIGHQNVTMVTVRQAFFPFTSPLNPQNPTDQQKLALQKATSAAQSVHGCDAMEALNRSLGEKHPSDPGGQLVLERLNPQMRQVLSDLPTGQSSRPLVSTDGIALLAVCSKGQKNIAQQSPSEIADSLMNERVEQASRQLERDLERRSVIEMRKDDKADTARHDDAPATEDDTPAPKPHGKKASGQG</sequence>
<dbReference type="InterPro" id="IPR050280">
    <property type="entry name" value="OMP_Chaperone_SurA"/>
</dbReference>
<keyword evidence="5" id="KW-0143">Chaperone</keyword>
<dbReference type="Pfam" id="PF13616">
    <property type="entry name" value="Rotamase_3"/>
    <property type="match status" value="1"/>
</dbReference>
<dbReference type="SUPFAM" id="SSF54534">
    <property type="entry name" value="FKBP-like"/>
    <property type="match status" value="1"/>
</dbReference>
<accession>A0ABQ0Q685</accession>
<gene>
    <name evidence="13" type="ORF">AA0535_2796</name>
</gene>
<dbReference type="Gene3D" id="1.10.4030.10">
    <property type="entry name" value="Porin chaperone SurA, peptide-binding domain"/>
    <property type="match status" value="1"/>
</dbReference>
<evidence type="ECO:0000259" key="12">
    <source>
        <dbReference type="PROSITE" id="PS50198"/>
    </source>
</evidence>
<feature type="compositionally biased region" description="Basic residues" evidence="10">
    <location>
        <begin position="485"/>
        <end position="494"/>
    </location>
</feature>